<sequence>MIKNKYAQTVRWLGVFSTVKKLVEKRLISPYKEVAFTGEIEIKGRKKVQIRCCTKGNSVTRDKKLYCFFDKITPECFDYLVCVLFDKNKDVQGHYIFTKQEVIDYFPYMVDIHGKIKKEYKGLYIPLDENIGGPLDSIVENSFENWEKIR</sequence>
<evidence type="ECO:0000313" key="2">
    <source>
        <dbReference type="Proteomes" id="UP000190105"/>
    </source>
</evidence>
<evidence type="ECO:0000313" key="1">
    <source>
        <dbReference type="EMBL" id="SKA76562.1"/>
    </source>
</evidence>
<dbReference type="RefSeq" id="WP_078695246.1">
    <property type="nucleotide sequence ID" value="NZ_FUYH01000001.1"/>
</dbReference>
<accession>A0A1T4WGZ6</accession>
<protein>
    <submittedName>
        <fullName evidence="1">Uncharacterized protein</fullName>
    </submittedName>
</protein>
<keyword evidence="2" id="KW-1185">Reference proteome</keyword>
<name>A0A1T4WGZ6_9CLOT</name>
<gene>
    <name evidence="1" type="ORF">SAMN05443428_101216</name>
</gene>
<dbReference type="OrthoDB" id="1953056at2"/>
<dbReference type="EMBL" id="FUYH01000001">
    <property type="protein sequence ID" value="SKA76562.1"/>
    <property type="molecule type" value="Genomic_DNA"/>
</dbReference>
<dbReference type="Proteomes" id="UP000190105">
    <property type="component" value="Unassembled WGS sequence"/>
</dbReference>
<dbReference type="AlphaFoldDB" id="A0A1T4WGZ6"/>
<reference evidence="2" key="1">
    <citation type="submission" date="2017-02" db="EMBL/GenBank/DDBJ databases">
        <authorList>
            <person name="Varghese N."/>
            <person name="Submissions S."/>
        </authorList>
    </citation>
    <scope>NUCLEOTIDE SEQUENCE [LARGE SCALE GENOMIC DNA]</scope>
    <source>
        <strain evidence="2">USBA 833</strain>
    </source>
</reference>
<proteinExistence type="predicted"/>
<organism evidence="1 2">
    <name type="scientific">Caloramator quimbayensis</name>
    <dbReference type="NCBI Taxonomy" id="1147123"/>
    <lineage>
        <taxon>Bacteria</taxon>
        <taxon>Bacillati</taxon>
        <taxon>Bacillota</taxon>
        <taxon>Clostridia</taxon>
        <taxon>Eubacteriales</taxon>
        <taxon>Clostridiaceae</taxon>
        <taxon>Caloramator</taxon>
    </lineage>
</organism>